<comment type="caution">
    <text evidence="1">The sequence shown here is derived from an EMBL/GenBank/DDBJ whole genome shotgun (WGS) entry which is preliminary data.</text>
</comment>
<feature type="non-terminal residue" evidence="1">
    <location>
        <position position="612"/>
    </location>
</feature>
<reference evidence="1" key="1">
    <citation type="submission" date="2022-07" db="EMBL/GenBank/DDBJ databases">
        <title>Phylogenomic reconstructions and comparative analyses of Kickxellomycotina fungi.</title>
        <authorList>
            <person name="Reynolds N.K."/>
            <person name="Stajich J.E."/>
            <person name="Barry K."/>
            <person name="Grigoriev I.V."/>
            <person name="Crous P."/>
            <person name="Smith M.E."/>
        </authorList>
    </citation>
    <scope>NUCLEOTIDE SEQUENCE</scope>
    <source>
        <strain evidence="1">Benny 63K</strain>
    </source>
</reference>
<protein>
    <submittedName>
        <fullName evidence="1">Uncharacterized protein</fullName>
    </submittedName>
</protein>
<name>A0ACC1HXV1_9FUNG</name>
<evidence type="ECO:0000313" key="2">
    <source>
        <dbReference type="Proteomes" id="UP001150581"/>
    </source>
</evidence>
<organism evidence="1 2">
    <name type="scientific">Kickxella alabastrina</name>
    <dbReference type="NCBI Taxonomy" id="61397"/>
    <lineage>
        <taxon>Eukaryota</taxon>
        <taxon>Fungi</taxon>
        <taxon>Fungi incertae sedis</taxon>
        <taxon>Zoopagomycota</taxon>
        <taxon>Kickxellomycotina</taxon>
        <taxon>Kickxellomycetes</taxon>
        <taxon>Kickxellales</taxon>
        <taxon>Kickxellaceae</taxon>
        <taxon>Kickxella</taxon>
    </lineage>
</organism>
<feature type="non-terminal residue" evidence="1">
    <location>
        <position position="1"/>
    </location>
</feature>
<sequence length="612" mass="65986">VPSASSPSRGVYEPIHGSAPDIAGQGIANPVGTILSAAMMLRYSLNMEREANIIELAVRRVLDSSELNGWGIRTKDLGGSASTSEIGDAIVRAVIPYAEGLNVEDRSAPVATLSERPSGRRGMTFCEKIIAHHAIGLAAPGDVKPGDMVCVGVDWTIASELTWKGMDKTYNAMGRPGVNRNDRFWLAVDHTVDPRIMDQAKPKELVSTSELFAEEAHLIDFYRPNYTILHTEFYRERAQPGQLVIGADSHTCSAGAVGALSIGMGAADVVMPLVTGETWLQVPETVEIRFVNAPPFGIGGKDIILDVLRQLKRNTVAFERAVEYTGPGLKYMSCDARFACANMATEFGGIAGVFEGDEITAAYISKRKSPEYKKHSLYFKADEDAEYAESHIIDLSQIDSLVALHPSPDNVVHVDEVKMDLDGCFIGACTTAEEDLILAGLVLEAGLKNGMVPIKSGNRRVTPGSVPILAKLRRLGLVDVYQRAGFTVGAPGCSYCLGIAADVAGDGEVWLSSQNRNFKNRMGPGSIANLASAATVAASSFNMKVTNPRELLDLIDRERYNRVIDIWMDKGEEVTIAEPNPMLEETRGETIASRNTEGSAGPESSEDSAEHP</sequence>
<dbReference type="EMBL" id="JANBPG010003448">
    <property type="protein sequence ID" value="KAJ1881027.1"/>
    <property type="molecule type" value="Genomic_DNA"/>
</dbReference>
<evidence type="ECO:0000313" key="1">
    <source>
        <dbReference type="EMBL" id="KAJ1881027.1"/>
    </source>
</evidence>
<proteinExistence type="predicted"/>
<keyword evidence="2" id="KW-1185">Reference proteome</keyword>
<gene>
    <name evidence="1" type="ORF">LPJ66_011398</name>
</gene>
<accession>A0ACC1HXV1</accession>
<dbReference type="Proteomes" id="UP001150581">
    <property type="component" value="Unassembled WGS sequence"/>
</dbReference>